<reference evidence="1" key="1">
    <citation type="submission" date="2023-02" db="EMBL/GenBank/DDBJ databases">
        <title>Gut commensal Christensenella minuta modulates host metabolism via a new class of secondary bile acids.</title>
        <authorList>
            <person name="Liu C."/>
        </authorList>
    </citation>
    <scope>NUCLEOTIDE SEQUENCE</scope>
    <source>
        <strain evidence="1">CA70</strain>
    </source>
</reference>
<dbReference type="InterPro" id="IPR013785">
    <property type="entry name" value="Aldolase_TIM"/>
</dbReference>
<dbReference type="SUPFAM" id="SSF51569">
    <property type="entry name" value="Aldolase"/>
    <property type="match status" value="1"/>
</dbReference>
<name>A0AAU8A772_9FIRM</name>
<accession>A0AAU8A772</accession>
<protein>
    <recommendedName>
        <fullName evidence="2">Deoxyribose-phosphate aldolase</fullName>
    </recommendedName>
</protein>
<sequence>MKDYTKIIYTNIMDYRVSDGDCKRLIYEAKIKGIPEIILSPASLCTAEEPLEVYPGRTGVAISYPAGACYPKNKVYEIKTIIERFPWIDAFYVVPAMGYYLSGKVEECGKEIKMLSEAAQGKKLYLMLEAASLTTEQIEQYYKFAMENQVQGIVVESGFDKYDLPEATPETVRKVAECCKGALEIIAVCKDLCGNTAERLLAAGATGILFSGIN</sequence>
<dbReference type="EMBL" id="CP117826">
    <property type="protein sequence ID" value="XCC61928.1"/>
    <property type="molecule type" value="Genomic_DNA"/>
</dbReference>
<dbReference type="AlphaFoldDB" id="A0AAU8A772"/>
<evidence type="ECO:0000313" key="1">
    <source>
        <dbReference type="EMBL" id="XCC61928.1"/>
    </source>
</evidence>
<evidence type="ECO:0008006" key="2">
    <source>
        <dbReference type="Google" id="ProtNLM"/>
    </source>
</evidence>
<dbReference type="RefSeq" id="WP_353423242.1">
    <property type="nucleotide sequence ID" value="NZ_CP117826.1"/>
</dbReference>
<dbReference type="Gene3D" id="3.20.20.70">
    <property type="entry name" value="Aldolase class I"/>
    <property type="match status" value="1"/>
</dbReference>
<organism evidence="1">
    <name type="scientific">Christensenella massiliensis</name>
    <dbReference type="NCBI Taxonomy" id="1805714"/>
    <lineage>
        <taxon>Bacteria</taxon>
        <taxon>Bacillati</taxon>
        <taxon>Bacillota</taxon>
        <taxon>Clostridia</taxon>
        <taxon>Christensenellales</taxon>
        <taxon>Christensenellaceae</taxon>
        <taxon>Christensenella</taxon>
    </lineage>
</organism>
<gene>
    <name evidence="1" type="ORF">PUP29_10415</name>
</gene>
<dbReference type="CDD" id="cd00945">
    <property type="entry name" value="Aldolase_Class_I"/>
    <property type="match status" value="1"/>
</dbReference>
<proteinExistence type="predicted"/>